<reference evidence="1 2" key="1">
    <citation type="submission" date="2021-03" db="EMBL/GenBank/DDBJ databases">
        <title>Novel species identification of genus Shewanella.</title>
        <authorList>
            <person name="Liu G."/>
            <person name="Zhang Q."/>
        </authorList>
    </citation>
    <scope>NUCLEOTIDE SEQUENCE [LARGE SCALE GENOMIC DNA]</scope>
    <source>
        <strain evidence="1 2">FJAT-53726</strain>
    </source>
</reference>
<gene>
    <name evidence="1" type="ORF">JYB88_15945</name>
</gene>
<dbReference type="Pfam" id="PF03889">
    <property type="entry name" value="ArfA"/>
    <property type="match status" value="1"/>
</dbReference>
<proteinExistence type="predicted"/>
<organism evidence="1 2">
    <name type="scientific">Shewanella cyperi</name>
    <dbReference type="NCBI Taxonomy" id="2814292"/>
    <lineage>
        <taxon>Bacteria</taxon>
        <taxon>Pseudomonadati</taxon>
        <taxon>Pseudomonadota</taxon>
        <taxon>Gammaproteobacteria</taxon>
        <taxon>Alteromonadales</taxon>
        <taxon>Shewanellaceae</taxon>
        <taxon>Shewanella</taxon>
    </lineage>
</organism>
<dbReference type="Proteomes" id="UP000663281">
    <property type="component" value="Chromosome"/>
</dbReference>
<protein>
    <submittedName>
        <fullName evidence="1">Ribosome alternative rescue factor ArfA</fullName>
    </submittedName>
</protein>
<dbReference type="KEGG" id="scyp:JYB88_15945"/>
<evidence type="ECO:0000313" key="2">
    <source>
        <dbReference type="Proteomes" id="UP000663281"/>
    </source>
</evidence>
<dbReference type="GO" id="GO:0072344">
    <property type="term" value="P:rescue of stalled ribosome"/>
    <property type="evidence" value="ECO:0007669"/>
    <property type="project" value="InterPro"/>
</dbReference>
<keyword evidence="2" id="KW-1185">Reference proteome</keyword>
<dbReference type="InterPro" id="IPR005589">
    <property type="entry name" value="ArfA"/>
</dbReference>
<dbReference type="EMBL" id="CP071504">
    <property type="protein sequence ID" value="QSX29665.1"/>
    <property type="molecule type" value="Genomic_DNA"/>
</dbReference>
<dbReference type="AlphaFoldDB" id="A0A974XJQ8"/>
<name>A0A974XJQ8_9GAMM</name>
<evidence type="ECO:0000313" key="1">
    <source>
        <dbReference type="EMBL" id="QSX29665.1"/>
    </source>
</evidence>
<accession>A0A974XJQ8</accession>
<sequence length="104" mass="11234">MSKQTQPLAHETGRGEIKDNALKALVTSTLFSARVEKPKKGKGSYSRKGRKMKGQQGVAPFDFYGGNKKACRGHALVIQRISLTLGLTQAAVPARPTGRARRNG</sequence>